<dbReference type="PANTHER" id="PTHR16099:SF5">
    <property type="entry name" value="NUCLEOTIDE TRIPHOSPHATE DIPHOSPHATASE NUDT15"/>
    <property type="match status" value="1"/>
</dbReference>
<sequence>MTEPVPKVGVGVLVCNGSQHVLIGKRRSSIGDGTYALPGGHLDFGETWEECAAREVKEETGLSIHNIKFVYVTNTVLRDEKRPSHYVTIFMRGELVDPNAVAENLEPEKCDGWEWVEWPNVPQPVFRPLQSLIESNYQLS</sequence>
<comment type="caution">
    <text evidence="4">The sequence shown here is derived from an EMBL/GenBank/DDBJ whole genome shotgun (WGS) entry which is preliminary data.</text>
</comment>
<dbReference type="InterPro" id="IPR000086">
    <property type="entry name" value="NUDIX_hydrolase_dom"/>
</dbReference>
<dbReference type="EMBL" id="CM026423">
    <property type="protein sequence ID" value="KAG0584118.1"/>
    <property type="molecule type" value="Genomic_DNA"/>
</dbReference>
<dbReference type="PRINTS" id="PR00502">
    <property type="entry name" value="NUDIXFAMILY"/>
</dbReference>
<evidence type="ECO:0000313" key="5">
    <source>
        <dbReference type="Proteomes" id="UP000822688"/>
    </source>
</evidence>
<evidence type="ECO:0000259" key="3">
    <source>
        <dbReference type="PROSITE" id="PS51462"/>
    </source>
</evidence>
<proteinExistence type="inferred from homology"/>
<dbReference type="Proteomes" id="UP000822688">
    <property type="component" value="Chromosome 3"/>
</dbReference>
<dbReference type="PANTHER" id="PTHR16099">
    <property type="entry name" value="8-OXO-DGTP DIPHOSPHATES NUDT15"/>
    <property type="match status" value="1"/>
</dbReference>
<dbReference type="InterPro" id="IPR015797">
    <property type="entry name" value="NUDIX_hydrolase-like_dom_sf"/>
</dbReference>
<dbReference type="GO" id="GO:0006203">
    <property type="term" value="P:dGTP catabolic process"/>
    <property type="evidence" value="ECO:0007669"/>
    <property type="project" value="TreeGrafter"/>
</dbReference>
<keyword evidence="5" id="KW-1185">Reference proteome</keyword>
<dbReference type="PROSITE" id="PS51462">
    <property type="entry name" value="NUDIX"/>
    <property type="match status" value="1"/>
</dbReference>
<dbReference type="AlphaFoldDB" id="A0A8T0ING7"/>
<organism evidence="4 5">
    <name type="scientific">Ceratodon purpureus</name>
    <name type="common">Fire moss</name>
    <name type="synonym">Dicranum purpureum</name>
    <dbReference type="NCBI Taxonomy" id="3225"/>
    <lineage>
        <taxon>Eukaryota</taxon>
        <taxon>Viridiplantae</taxon>
        <taxon>Streptophyta</taxon>
        <taxon>Embryophyta</taxon>
        <taxon>Bryophyta</taxon>
        <taxon>Bryophytina</taxon>
        <taxon>Bryopsida</taxon>
        <taxon>Dicranidae</taxon>
        <taxon>Pseudoditrichales</taxon>
        <taxon>Ditrichaceae</taxon>
        <taxon>Ceratodon</taxon>
    </lineage>
</organism>
<dbReference type="Gene3D" id="3.90.79.10">
    <property type="entry name" value="Nucleoside Triphosphate Pyrophosphohydrolase"/>
    <property type="match status" value="1"/>
</dbReference>
<dbReference type="CDD" id="cd04678">
    <property type="entry name" value="NUDIX_MTH2_Nudt15"/>
    <property type="match status" value="1"/>
</dbReference>
<dbReference type="InterPro" id="IPR020476">
    <property type="entry name" value="Nudix_hydrolase"/>
</dbReference>
<evidence type="ECO:0000256" key="2">
    <source>
        <dbReference type="RuleBase" id="RU003476"/>
    </source>
</evidence>
<evidence type="ECO:0000313" key="4">
    <source>
        <dbReference type="EMBL" id="KAG0584118.1"/>
    </source>
</evidence>
<dbReference type="GO" id="GO:0005829">
    <property type="term" value="C:cytosol"/>
    <property type="evidence" value="ECO:0007669"/>
    <property type="project" value="TreeGrafter"/>
</dbReference>
<evidence type="ECO:0000256" key="1">
    <source>
        <dbReference type="ARBA" id="ARBA00022801"/>
    </source>
</evidence>
<dbReference type="Pfam" id="PF00293">
    <property type="entry name" value="NUDIX"/>
    <property type="match status" value="1"/>
</dbReference>
<name>A0A8T0ING7_CERPU</name>
<dbReference type="InterPro" id="IPR020084">
    <property type="entry name" value="NUDIX_hydrolase_CS"/>
</dbReference>
<dbReference type="PROSITE" id="PS00893">
    <property type="entry name" value="NUDIX_BOX"/>
    <property type="match status" value="1"/>
</dbReference>
<accession>A0A8T0ING7</accession>
<dbReference type="SUPFAM" id="SSF55811">
    <property type="entry name" value="Nudix"/>
    <property type="match status" value="1"/>
</dbReference>
<dbReference type="GO" id="GO:0035539">
    <property type="term" value="F:8-oxo-7,8-dihydrodeoxyguanosine triphosphate pyrophosphatase activity"/>
    <property type="evidence" value="ECO:0007669"/>
    <property type="project" value="TreeGrafter"/>
</dbReference>
<feature type="domain" description="Nudix hydrolase" evidence="3">
    <location>
        <begin position="5"/>
        <end position="140"/>
    </location>
</feature>
<comment type="similarity">
    <text evidence="2">Belongs to the Nudix hydrolase family.</text>
</comment>
<keyword evidence="1 2" id="KW-0378">Hydrolase</keyword>
<gene>
    <name evidence="4" type="ORF">KC19_3G186600</name>
</gene>
<dbReference type="FunFam" id="3.90.79.10:FF:000060">
    <property type="entry name" value="Nudix hydrolase 1"/>
    <property type="match status" value="1"/>
</dbReference>
<reference evidence="4" key="1">
    <citation type="submission" date="2020-06" db="EMBL/GenBank/DDBJ databases">
        <title>WGS assembly of Ceratodon purpureus strain R40.</title>
        <authorList>
            <person name="Carey S.B."/>
            <person name="Jenkins J."/>
            <person name="Shu S."/>
            <person name="Lovell J.T."/>
            <person name="Sreedasyam A."/>
            <person name="Maumus F."/>
            <person name="Tiley G.P."/>
            <person name="Fernandez-Pozo N."/>
            <person name="Barry K."/>
            <person name="Chen C."/>
            <person name="Wang M."/>
            <person name="Lipzen A."/>
            <person name="Daum C."/>
            <person name="Saski C.A."/>
            <person name="Payton A.C."/>
            <person name="Mcbreen J.C."/>
            <person name="Conrad R.E."/>
            <person name="Kollar L.M."/>
            <person name="Olsson S."/>
            <person name="Huttunen S."/>
            <person name="Landis J.B."/>
            <person name="Wickett N.J."/>
            <person name="Johnson M.G."/>
            <person name="Rensing S.A."/>
            <person name="Grimwood J."/>
            <person name="Schmutz J."/>
            <person name="Mcdaniel S.F."/>
        </authorList>
    </citation>
    <scope>NUCLEOTIDE SEQUENCE</scope>
    <source>
        <strain evidence="4">R40</strain>
    </source>
</reference>
<protein>
    <recommendedName>
        <fullName evidence="3">Nudix hydrolase domain-containing protein</fullName>
    </recommendedName>
</protein>